<feature type="transmembrane region" description="Helical" evidence="1">
    <location>
        <begin position="94"/>
        <end position="113"/>
    </location>
</feature>
<gene>
    <name evidence="2" type="ORF">EV421DRAFT_1906743</name>
</gene>
<keyword evidence="3" id="KW-1185">Reference proteome</keyword>
<feature type="transmembrane region" description="Helical" evidence="1">
    <location>
        <begin position="20"/>
        <end position="41"/>
    </location>
</feature>
<dbReference type="AlphaFoldDB" id="A0AA39J8P8"/>
<keyword evidence="1" id="KW-1133">Transmembrane helix</keyword>
<evidence type="ECO:0000256" key="1">
    <source>
        <dbReference type="SAM" id="Phobius"/>
    </source>
</evidence>
<dbReference type="Proteomes" id="UP001175226">
    <property type="component" value="Unassembled WGS sequence"/>
</dbReference>
<keyword evidence="1" id="KW-0812">Transmembrane</keyword>
<keyword evidence="1" id="KW-0472">Membrane</keyword>
<proteinExistence type="predicted"/>
<dbReference type="EMBL" id="JAUEPT010000044">
    <property type="protein sequence ID" value="KAK0438202.1"/>
    <property type="molecule type" value="Genomic_DNA"/>
</dbReference>
<name>A0AA39J8P8_9AGAR</name>
<protein>
    <submittedName>
        <fullName evidence="2">Uncharacterized protein</fullName>
    </submittedName>
</protein>
<feature type="transmembrane region" description="Helical" evidence="1">
    <location>
        <begin position="61"/>
        <end position="82"/>
    </location>
</feature>
<evidence type="ECO:0000313" key="3">
    <source>
        <dbReference type="Proteomes" id="UP001175226"/>
    </source>
</evidence>
<evidence type="ECO:0000313" key="2">
    <source>
        <dbReference type="EMBL" id="KAK0438202.1"/>
    </source>
</evidence>
<reference evidence="2" key="1">
    <citation type="submission" date="2023-06" db="EMBL/GenBank/DDBJ databases">
        <authorList>
            <consortium name="Lawrence Berkeley National Laboratory"/>
            <person name="Ahrendt S."/>
            <person name="Sahu N."/>
            <person name="Indic B."/>
            <person name="Wong-Bajracharya J."/>
            <person name="Merenyi Z."/>
            <person name="Ke H.-M."/>
            <person name="Monk M."/>
            <person name="Kocsube S."/>
            <person name="Drula E."/>
            <person name="Lipzen A."/>
            <person name="Balint B."/>
            <person name="Henrissat B."/>
            <person name="Andreopoulos B."/>
            <person name="Martin F.M."/>
            <person name="Harder C.B."/>
            <person name="Rigling D."/>
            <person name="Ford K.L."/>
            <person name="Foster G.D."/>
            <person name="Pangilinan J."/>
            <person name="Papanicolaou A."/>
            <person name="Barry K."/>
            <person name="LaButti K."/>
            <person name="Viragh M."/>
            <person name="Koriabine M."/>
            <person name="Yan M."/>
            <person name="Riley R."/>
            <person name="Champramary S."/>
            <person name="Plett K.L."/>
            <person name="Tsai I.J."/>
            <person name="Slot J."/>
            <person name="Sipos G."/>
            <person name="Plett J."/>
            <person name="Nagy L.G."/>
            <person name="Grigoriev I.V."/>
        </authorList>
    </citation>
    <scope>NUCLEOTIDE SEQUENCE</scope>
    <source>
        <strain evidence="2">FPL87.14</strain>
    </source>
</reference>
<sequence length="246" mass="26502">MFDSWILTDAEHINGSIQSILNFIIISLIALPDLVAVFHSLSTTQSATILAGHEITIKWTIYSLSYLSPSTSTCSFLVFAFFQTDHLTSYFSTLFPMSSLTILFFSTLFFTAITEGCAPNFAGAALTLSTATDSWSAKANGFPIVDYTVKTVESTNFTLELSSGAPAIGNTDPSDSNVNQKWMVDSMFCTLKDISLEPPSTVVTSGCSITSTTNKLCVMSGTPMTLVTCASSEGQRFYIKAAKAIN</sequence>
<organism evidence="2 3">
    <name type="scientific">Armillaria borealis</name>
    <dbReference type="NCBI Taxonomy" id="47425"/>
    <lineage>
        <taxon>Eukaryota</taxon>
        <taxon>Fungi</taxon>
        <taxon>Dikarya</taxon>
        <taxon>Basidiomycota</taxon>
        <taxon>Agaricomycotina</taxon>
        <taxon>Agaricomycetes</taxon>
        <taxon>Agaricomycetidae</taxon>
        <taxon>Agaricales</taxon>
        <taxon>Marasmiineae</taxon>
        <taxon>Physalacriaceae</taxon>
        <taxon>Armillaria</taxon>
    </lineage>
</organism>
<comment type="caution">
    <text evidence="2">The sequence shown here is derived from an EMBL/GenBank/DDBJ whole genome shotgun (WGS) entry which is preliminary data.</text>
</comment>
<accession>A0AA39J8P8</accession>